<keyword evidence="6" id="KW-0472">Membrane</keyword>
<name>A0A0G0D848_9BACT</name>
<dbReference type="SUPFAM" id="SSF52833">
    <property type="entry name" value="Thioredoxin-like"/>
    <property type="match status" value="1"/>
</dbReference>
<dbReference type="PANTHER" id="PTHR13887:SF14">
    <property type="entry name" value="DISULFIDE BOND FORMATION PROTEIN D"/>
    <property type="match status" value="1"/>
</dbReference>
<dbReference type="InterPro" id="IPR036249">
    <property type="entry name" value="Thioredoxin-like_sf"/>
</dbReference>
<dbReference type="InterPro" id="IPR013766">
    <property type="entry name" value="Thioredoxin_domain"/>
</dbReference>
<evidence type="ECO:0000259" key="7">
    <source>
        <dbReference type="PROSITE" id="PS51352"/>
    </source>
</evidence>
<feature type="domain" description="Thioredoxin" evidence="7">
    <location>
        <begin position="44"/>
        <end position="240"/>
    </location>
</feature>
<feature type="transmembrane region" description="Helical" evidence="6">
    <location>
        <begin position="6"/>
        <end position="31"/>
    </location>
</feature>
<evidence type="ECO:0000256" key="3">
    <source>
        <dbReference type="ARBA" id="ARBA00023002"/>
    </source>
</evidence>
<evidence type="ECO:0000256" key="5">
    <source>
        <dbReference type="ARBA" id="ARBA00023284"/>
    </source>
</evidence>
<dbReference type="Gene3D" id="3.40.30.10">
    <property type="entry name" value="Glutaredoxin"/>
    <property type="match status" value="1"/>
</dbReference>
<keyword evidence="5" id="KW-0676">Redox-active center</keyword>
<evidence type="ECO:0000256" key="4">
    <source>
        <dbReference type="ARBA" id="ARBA00023157"/>
    </source>
</evidence>
<protein>
    <submittedName>
        <fullName evidence="8">DSBA oxidoreductase</fullName>
    </submittedName>
</protein>
<keyword evidence="4" id="KW-1015">Disulfide bond</keyword>
<dbReference type="GO" id="GO:0016491">
    <property type="term" value="F:oxidoreductase activity"/>
    <property type="evidence" value="ECO:0007669"/>
    <property type="project" value="UniProtKB-KW"/>
</dbReference>
<gene>
    <name evidence="8" type="ORF">UR53_C0002G0054</name>
</gene>
<keyword evidence="3" id="KW-0560">Oxidoreductase</keyword>
<keyword evidence="6" id="KW-1133">Transmembrane helix</keyword>
<dbReference type="AlphaFoldDB" id="A0A0G0D848"/>
<organism evidence="8 9">
    <name type="scientific">Candidatus Magasanikbacteria bacterium GW2011_GWC2_34_16</name>
    <dbReference type="NCBI Taxonomy" id="1619045"/>
    <lineage>
        <taxon>Bacteria</taxon>
        <taxon>Candidatus Magasanikiibacteriota</taxon>
    </lineage>
</organism>
<comment type="caution">
    <text evidence="8">The sequence shown here is derived from an EMBL/GenBank/DDBJ whole genome shotgun (WGS) entry which is preliminary data.</text>
</comment>
<dbReference type="Pfam" id="PF13462">
    <property type="entry name" value="Thioredoxin_4"/>
    <property type="match status" value="1"/>
</dbReference>
<accession>A0A0G0D848</accession>
<evidence type="ECO:0000256" key="2">
    <source>
        <dbReference type="ARBA" id="ARBA00022729"/>
    </source>
</evidence>
<reference evidence="8 9" key="1">
    <citation type="journal article" date="2015" name="Nature">
        <title>rRNA introns, odd ribosomes, and small enigmatic genomes across a large radiation of phyla.</title>
        <authorList>
            <person name="Brown C.T."/>
            <person name="Hug L.A."/>
            <person name="Thomas B.C."/>
            <person name="Sharon I."/>
            <person name="Castelle C.J."/>
            <person name="Singh A."/>
            <person name="Wilkins M.J."/>
            <person name="Williams K.H."/>
            <person name="Banfield J.F."/>
        </authorList>
    </citation>
    <scope>NUCLEOTIDE SEQUENCE [LARGE SCALE GENOMIC DNA]</scope>
</reference>
<keyword evidence="6" id="KW-0812">Transmembrane</keyword>
<keyword evidence="2" id="KW-0732">Signal</keyword>
<sequence>MSLRQTWWGVTLLSLGGVLVVAIVIFLAVVGRYWWEIKQGRGDILAQKIYSGFTASTSTNNNVSADRVILERTDAPYLGNADAEVVIVEFVDFKCPNCLAEAPIIKNLVQKYGNKLKLIIRNFPVESLHPGATQLATIAECAYEEGLYWPTHDYLYNRQSELPATLSDEEIKNVIAPALNLDAVRLKACLANRNTTVRVNRDYADGLQFGVRGTPTFFVNGEKIEGVIPLEVWDQFFSKL</sequence>
<evidence type="ECO:0000256" key="1">
    <source>
        <dbReference type="ARBA" id="ARBA00005791"/>
    </source>
</evidence>
<dbReference type="PANTHER" id="PTHR13887">
    <property type="entry name" value="GLUTATHIONE S-TRANSFERASE KAPPA"/>
    <property type="match status" value="1"/>
</dbReference>
<dbReference type="InterPro" id="IPR012336">
    <property type="entry name" value="Thioredoxin-like_fold"/>
</dbReference>
<dbReference type="EMBL" id="LBPO01000002">
    <property type="protein sequence ID" value="KKP59440.1"/>
    <property type="molecule type" value="Genomic_DNA"/>
</dbReference>
<evidence type="ECO:0000256" key="6">
    <source>
        <dbReference type="SAM" id="Phobius"/>
    </source>
</evidence>
<evidence type="ECO:0000313" key="8">
    <source>
        <dbReference type="EMBL" id="KKP59440.1"/>
    </source>
</evidence>
<dbReference type="PROSITE" id="PS51352">
    <property type="entry name" value="THIOREDOXIN_2"/>
    <property type="match status" value="1"/>
</dbReference>
<evidence type="ECO:0000313" key="9">
    <source>
        <dbReference type="Proteomes" id="UP000034927"/>
    </source>
</evidence>
<comment type="similarity">
    <text evidence="1">Belongs to the thioredoxin family. DsbA subfamily.</text>
</comment>
<proteinExistence type="inferred from homology"/>
<dbReference type="Proteomes" id="UP000034927">
    <property type="component" value="Unassembled WGS sequence"/>
</dbReference>